<dbReference type="SMART" id="SM00871">
    <property type="entry name" value="AraC_E_bind"/>
    <property type="match status" value="1"/>
</dbReference>
<comment type="caution">
    <text evidence="2">The sequence shown here is derived from an EMBL/GenBank/DDBJ whole genome shotgun (WGS) entry which is preliminary data.</text>
</comment>
<dbReference type="PANTHER" id="PTHR36444">
    <property type="entry name" value="TRANSCRIPTIONAL REGULATOR PROTEIN YOBU-RELATED"/>
    <property type="match status" value="1"/>
</dbReference>
<sequence>MHDDIITLSPITVIGPAIRTSNELEATAGGQISSLYEKFMADNMSEKIDEKSDHRIIALYTDYDSDEAGEYTYAIGHQVIDPEDMPSDCEIFDIPGGRYLRYPSQRGPINQVLPLVWQEIWAKTQAGELGVTRAFQTDFEFHNYEDPLSAEVQVDIYLSIKD</sequence>
<organism evidence="2 3">
    <name type="scientific">Candidatus Synchoanobacter obligatus</name>
    <dbReference type="NCBI Taxonomy" id="2919597"/>
    <lineage>
        <taxon>Bacteria</taxon>
        <taxon>Pseudomonadati</taxon>
        <taxon>Pseudomonadota</taxon>
        <taxon>Gammaproteobacteria</taxon>
        <taxon>Candidatus Comchoanobacterales</taxon>
        <taxon>Candidatus Comchoanobacteraceae</taxon>
        <taxon>Candidatus Synchoanobacter</taxon>
    </lineage>
</organism>
<feature type="domain" description="AraC effector-binding" evidence="1">
    <location>
        <begin position="1"/>
        <end position="161"/>
    </location>
</feature>
<name>A0ABT1L452_9GAMM</name>
<evidence type="ECO:0000313" key="2">
    <source>
        <dbReference type="EMBL" id="MCP8351954.1"/>
    </source>
</evidence>
<evidence type="ECO:0000313" key="3">
    <source>
        <dbReference type="Proteomes" id="UP001320768"/>
    </source>
</evidence>
<dbReference type="InterPro" id="IPR053182">
    <property type="entry name" value="YobU-like_regulator"/>
</dbReference>
<keyword evidence="3" id="KW-1185">Reference proteome</keyword>
<reference evidence="2 3" key="1">
    <citation type="journal article" date="2022" name="Nat. Microbiol.">
        <title>The microbiome of a bacterivorous marine choanoflagellate contains a resource-demanding obligate bacterial associate.</title>
        <authorList>
            <person name="Needham D.M."/>
            <person name="Poirier C."/>
            <person name="Bachy C."/>
            <person name="George E.E."/>
            <person name="Wilken S."/>
            <person name="Yung C.C.M."/>
            <person name="Limardo A.J."/>
            <person name="Morando M."/>
            <person name="Sudek L."/>
            <person name="Malmstrom R.R."/>
            <person name="Keeling P.J."/>
            <person name="Santoro A.E."/>
            <person name="Worden A.Z."/>
        </authorList>
    </citation>
    <scope>NUCLEOTIDE SEQUENCE [LARGE SCALE GENOMIC DNA]</scope>
    <source>
        <strain evidence="2 3">Comchoano-2</strain>
    </source>
</reference>
<protein>
    <submittedName>
        <fullName evidence="2">Effector binding domain-containing protein</fullName>
    </submittedName>
</protein>
<dbReference type="Gene3D" id="3.20.80.10">
    <property type="entry name" value="Regulatory factor, effector binding domain"/>
    <property type="match status" value="1"/>
</dbReference>
<dbReference type="InterPro" id="IPR029441">
    <property type="entry name" value="Cass2"/>
</dbReference>
<dbReference type="PANTHER" id="PTHR36444:SF2">
    <property type="entry name" value="TRANSCRIPTIONAL REGULATOR PROTEIN YOBU-RELATED"/>
    <property type="match status" value="1"/>
</dbReference>
<accession>A0ABT1L452</accession>
<proteinExistence type="predicted"/>
<evidence type="ECO:0000259" key="1">
    <source>
        <dbReference type="SMART" id="SM00871"/>
    </source>
</evidence>
<dbReference type="Proteomes" id="UP001320768">
    <property type="component" value="Unassembled WGS sequence"/>
</dbReference>
<dbReference type="InterPro" id="IPR010499">
    <property type="entry name" value="AraC_E-bd"/>
</dbReference>
<dbReference type="Pfam" id="PF14526">
    <property type="entry name" value="Cass2"/>
    <property type="match status" value="1"/>
</dbReference>
<dbReference type="SUPFAM" id="SSF55136">
    <property type="entry name" value="Probable bacterial effector-binding domain"/>
    <property type="match status" value="1"/>
</dbReference>
<gene>
    <name evidence="2" type="ORF">MKS91_01420</name>
</gene>
<dbReference type="RefSeq" id="WP_258569062.1">
    <property type="nucleotide sequence ID" value="NZ_JAKUDN010000001.1"/>
</dbReference>
<dbReference type="EMBL" id="JAKUDN010000001">
    <property type="protein sequence ID" value="MCP8351954.1"/>
    <property type="molecule type" value="Genomic_DNA"/>
</dbReference>
<dbReference type="InterPro" id="IPR011256">
    <property type="entry name" value="Reg_factor_effector_dom_sf"/>
</dbReference>